<evidence type="ECO:0000256" key="5">
    <source>
        <dbReference type="ARBA" id="ARBA00022729"/>
    </source>
</evidence>
<evidence type="ECO:0000256" key="1">
    <source>
        <dbReference type="ARBA" id="ARBA00004613"/>
    </source>
</evidence>
<dbReference type="Pfam" id="PF07678">
    <property type="entry name" value="TED_complement"/>
    <property type="match status" value="1"/>
</dbReference>
<keyword evidence="8" id="KW-1015">Disulfide bond</keyword>
<dbReference type="Gene3D" id="2.60.40.690">
    <property type="entry name" value="Alpha-macroglobulin, receptor-binding domain"/>
    <property type="match status" value="1"/>
</dbReference>
<evidence type="ECO:0000256" key="2">
    <source>
        <dbReference type="ARBA" id="ARBA00010952"/>
    </source>
</evidence>
<dbReference type="SMART" id="SM01360">
    <property type="entry name" value="A2M"/>
    <property type="match status" value="1"/>
</dbReference>
<dbReference type="SMART" id="SM01361">
    <property type="entry name" value="A2M_recep"/>
    <property type="match status" value="1"/>
</dbReference>
<keyword evidence="9" id="KW-0325">Glycoprotein</keyword>
<dbReference type="Pfam" id="PF01835">
    <property type="entry name" value="MG2"/>
    <property type="match status" value="1"/>
</dbReference>
<dbReference type="FunFam" id="1.50.10.20:FF:000001">
    <property type="entry name" value="CD109 isoform 1"/>
    <property type="match status" value="1"/>
</dbReference>
<dbReference type="InterPro" id="IPR001599">
    <property type="entry name" value="Macroglobln_a2"/>
</dbReference>
<dbReference type="Pfam" id="PF17791">
    <property type="entry name" value="MG3"/>
    <property type="match status" value="1"/>
</dbReference>
<keyword evidence="4" id="KW-0646">Protease inhibitor</keyword>
<dbReference type="RefSeq" id="XP_025025201.1">
    <property type="nucleotide sequence ID" value="XM_025169433.1"/>
</dbReference>
<evidence type="ECO:0000256" key="10">
    <source>
        <dbReference type="ARBA" id="ARBA00038769"/>
    </source>
</evidence>
<feature type="domain" description="Alpha-2-macroglobulin bait region" evidence="11">
    <location>
        <begin position="451"/>
        <end position="596"/>
    </location>
</feature>
<dbReference type="Pfam" id="PF17789">
    <property type="entry name" value="MG4"/>
    <property type="match status" value="1"/>
</dbReference>
<dbReference type="Gene3D" id="2.60.40.1930">
    <property type="match status" value="2"/>
</dbReference>
<keyword evidence="7" id="KW-0882">Thioester bond</keyword>
<organism evidence="14 15">
    <name type="scientific">Python bivittatus</name>
    <name type="common">Burmese python</name>
    <name type="synonym">Python molurus bivittatus</name>
    <dbReference type="NCBI Taxonomy" id="176946"/>
    <lineage>
        <taxon>Eukaryota</taxon>
        <taxon>Metazoa</taxon>
        <taxon>Chordata</taxon>
        <taxon>Craniata</taxon>
        <taxon>Vertebrata</taxon>
        <taxon>Euteleostomi</taxon>
        <taxon>Lepidosauria</taxon>
        <taxon>Squamata</taxon>
        <taxon>Bifurcata</taxon>
        <taxon>Unidentata</taxon>
        <taxon>Episquamata</taxon>
        <taxon>Toxicofera</taxon>
        <taxon>Serpentes</taxon>
        <taxon>Henophidia</taxon>
        <taxon>Pythonidae</taxon>
        <taxon>Python</taxon>
    </lineage>
</organism>
<dbReference type="GeneID" id="103057914"/>
<dbReference type="PANTHER" id="PTHR11412:SF165">
    <property type="entry name" value="ALPHA-2-MACROGLOBULIN"/>
    <property type="match status" value="1"/>
</dbReference>
<dbReference type="PANTHER" id="PTHR11412">
    <property type="entry name" value="MACROGLOBULIN / COMPLEMENT"/>
    <property type="match status" value="1"/>
</dbReference>
<dbReference type="Gene3D" id="2.60.120.1540">
    <property type="match status" value="1"/>
</dbReference>
<name>A0A9F5J5F3_PYTBI</name>
<comment type="subunit">
    <text evidence="10">Homotetramer; disulfide-linked.</text>
</comment>
<dbReference type="InterPro" id="IPR009048">
    <property type="entry name" value="A-macroglobulin_rcpt-bd"/>
</dbReference>
<dbReference type="InterPro" id="IPR011626">
    <property type="entry name" value="Alpha-macroglobulin_TED"/>
</dbReference>
<dbReference type="SUPFAM" id="SSF48239">
    <property type="entry name" value="Terpenoid cyclases/Protein prenyltransferases"/>
    <property type="match status" value="1"/>
</dbReference>
<evidence type="ECO:0000256" key="3">
    <source>
        <dbReference type="ARBA" id="ARBA00022525"/>
    </source>
</evidence>
<dbReference type="GO" id="GO:0004867">
    <property type="term" value="F:serine-type endopeptidase inhibitor activity"/>
    <property type="evidence" value="ECO:0007669"/>
    <property type="project" value="UniProtKB-KW"/>
</dbReference>
<dbReference type="Gene3D" id="2.60.40.10">
    <property type="entry name" value="Immunoglobulins"/>
    <property type="match status" value="2"/>
</dbReference>
<dbReference type="InterPro" id="IPR019742">
    <property type="entry name" value="MacrogloblnA2_CS"/>
</dbReference>
<comment type="subcellular location">
    <subcellularLocation>
        <location evidence="1">Secreted</location>
    </subcellularLocation>
</comment>
<dbReference type="PROSITE" id="PS00477">
    <property type="entry name" value="ALPHA_2_MACROGLOBULIN"/>
    <property type="match status" value="1"/>
</dbReference>
<sequence>MSVFTLWSSDWCCFSLSRQYLVLVPVVVPTETPKKICVQLSHLNESVSLSITLEYGLQNRTLLTQEVSEKDLFQCVPFQLPKWEWSFRSHIALVTVEIRGPTLKYLSRKRVYVENQESLVFIQTDKPIYKPGQKILFRIVSLDKDFHPLNEKFPLVYILDPKRNRLFQWRDVELEVGLTQLEFPLASEPALGTYKVVVQKASGKNVEHSFTVDEYVLPKYDVQVKAPQTITILDKETSVTVCGKYTYGKPVPGLVNVRVCRKYSYFGSSCYGEESKAVCEEFSGQADIHGCFSHVVDLKIFQMKRDGFQMELQTVGVITEEGTEIKLTGSATTLITSTISAVTFEKMDTFYKPGLPFSGEMKLVDGSKKPLANKTIELQISEVANKSYYKTNDEGRVHFSIDTSNFTNEAMQLTAIYQTESPCYDRNWVSPHHQNAHYSAPRFYSPSQSYLKIELPASTLSCGKHTVIRIHYVLNPNVIKDKEVVFYYLVLAKGEIVKTDTHNLKVKHNKGVFTLDLSVDIKTAPLARLLLYTILDNGELVAHSADFPVETCFSNKVNLEFAERKGLPGSHINLHLAAAGDSLCAVHAVDESVYLLKPGAELSSRTVYDLLPLKDLSGYYYGGENLEDPDTNPCTPPKKIIVDGIRYQTDFYSYGEGDAYTVLKDVGLKIFTSTKIYKPNICRELVYGGGYHTGMRLSAPDVSEMNIAVAPDIEPVETTIRTFFPETWLWLLKALGGEGSSETKVTMPVTIPDTITDWRAGAFCLSPAMGFGLAPTAFLTALQPFFTEVTLPYSVVRGETFVLKATVFNYMPHSLQVSISLLLSPDYAAAPVEKEEASYCLPVDGRHTVSWEVVPNSLGEVNFTITAEALKSDQLCGNDIVEVPTKGRRDIVVKTLLVEPEGIKKEVVINNLLCGGKGTQSTTISLKVPDDIVEKSARANFCVLGDILGSAIQNLHQLLQLPFGCGEQNMALFAPNVYILDYLNKTGQLTEEIESKAIGYLVTGYQRQLHYKHADGSYSTFGERNNQPGNVWLTAFVLKSFFQAKRYISVEERHLIDARMFLALKQKENGCFQSTGALLNNALKGGVDDEDTLSAYIAIALLESSLPVTHSVVRNALFCLETASQKKEINIYTQSLLAYAFALAHKEDKVTEILHSLQEKAVKGEDGSIHWERPVMPKKKPQSPYYQPRASSAEIEMTSYILLTYLCRFSALSEEDLSIVVNILKWLRRQQNPTGGFSSTQDTVVALQALSMYGALTFSKNRAGTEVALMSGGNSLSQFHVDNTNSLLLQCQDLPSVPGEYNAVLTGEGCIYLQTTLKYNVHPHPGEEPFSLSVSTVPETCVGPRAHKEYGIAVNVSYIGKRMVSNMAIINIKMVSGFVPNKPSVKKLEKQNPITQADITASNVILYLEKLTNVTQHIFFTVEQDIVISNLRPAFVEVYDYYEDESAVVEYSAPCSTAKSGKV</sequence>
<protein>
    <submittedName>
        <fullName evidence="15">Alpha-2-macroglobulin</fullName>
    </submittedName>
</protein>
<dbReference type="CDD" id="cd02897">
    <property type="entry name" value="A2M_2"/>
    <property type="match status" value="1"/>
</dbReference>
<keyword evidence="6" id="KW-0722">Serine protease inhibitor</keyword>
<keyword evidence="5" id="KW-0732">Signal</keyword>
<keyword evidence="14" id="KW-1185">Reference proteome</keyword>
<dbReference type="SMART" id="SM01419">
    <property type="entry name" value="Thiol-ester_cl"/>
    <property type="match status" value="1"/>
</dbReference>
<dbReference type="Gene3D" id="2.20.130.20">
    <property type="match status" value="1"/>
</dbReference>
<dbReference type="KEGG" id="pbi:103057914"/>
<comment type="similarity">
    <text evidence="2">Belongs to the protease inhibitor I39 (alpha-2-macroglobulin) family.</text>
</comment>
<dbReference type="SMART" id="SM01359">
    <property type="entry name" value="A2M_N_2"/>
    <property type="match status" value="1"/>
</dbReference>
<evidence type="ECO:0000259" key="11">
    <source>
        <dbReference type="SMART" id="SM01359"/>
    </source>
</evidence>
<dbReference type="Pfam" id="PF00207">
    <property type="entry name" value="A2M"/>
    <property type="match status" value="1"/>
</dbReference>
<dbReference type="InterPro" id="IPR002890">
    <property type="entry name" value="MG2"/>
</dbReference>
<dbReference type="InterPro" id="IPR041555">
    <property type="entry name" value="MG3"/>
</dbReference>
<dbReference type="Gene3D" id="2.60.40.1940">
    <property type="match status" value="1"/>
</dbReference>
<evidence type="ECO:0000313" key="15">
    <source>
        <dbReference type="RefSeq" id="XP_025025201.1"/>
    </source>
</evidence>
<evidence type="ECO:0000256" key="6">
    <source>
        <dbReference type="ARBA" id="ARBA00022900"/>
    </source>
</evidence>
<dbReference type="InterPro" id="IPR036595">
    <property type="entry name" value="A-macroglobulin_rcpt-bd_sf"/>
</dbReference>
<dbReference type="SUPFAM" id="SSF49410">
    <property type="entry name" value="Alpha-macroglobulin receptor domain"/>
    <property type="match status" value="1"/>
</dbReference>
<evidence type="ECO:0000256" key="4">
    <source>
        <dbReference type="ARBA" id="ARBA00022690"/>
    </source>
</evidence>
<dbReference type="InterPro" id="IPR008930">
    <property type="entry name" value="Terpenoid_cyclase/PrenylTrfase"/>
</dbReference>
<dbReference type="InterPro" id="IPR014756">
    <property type="entry name" value="Ig_E-set"/>
</dbReference>
<accession>A0A9F5J5F3</accession>
<evidence type="ECO:0000256" key="8">
    <source>
        <dbReference type="ARBA" id="ARBA00023157"/>
    </source>
</evidence>
<dbReference type="OMA" id="CVKGVPV"/>
<dbReference type="GO" id="GO:0005615">
    <property type="term" value="C:extracellular space"/>
    <property type="evidence" value="ECO:0007669"/>
    <property type="project" value="InterPro"/>
</dbReference>
<dbReference type="SUPFAM" id="SSF81296">
    <property type="entry name" value="E set domains"/>
    <property type="match status" value="1"/>
</dbReference>
<evidence type="ECO:0000256" key="7">
    <source>
        <dbReference type="ARBA" id="ARBA00022966"/>
    </source>
</evidence>
<dbReference type="InterPro" id="IPR047565">
    <property type="entry name" value="Alpha-macroglob_thiol-ester_cl"/>
</dbReference>
<evidence type="ECO:0000259" key="12">
    <source>
        <dbReference type="SMART" id="SM01360"/>
    </source>
</evidence>
<dbReference type="InterPro" id="IPR041813">
    <property type="entry name" value="A2M_TED"/>
</dbReference>
<proteinExistence type="inferred from homology"/>
<gene>
    <name evidence="15" type="primary">LOC103057914</name>
</gene>
<dbReference type="Proteomes" id="UP000695026">
    <property type="component" value="Unplaced"/>
</dbReference>
<feature type="domain" description="Alpha-2-macroglobulin" evidence="12">
    <location>
        <begin position="727"/>
        <end position="821"/>
    </location>
</feature>
<dbReference type="InterPro" id="IPR050473">
    <property type="entry name" value="A2M/Complement_sys"/>
</dbReference>
<dbReference type="InterPro" id="IPR013783">
    <property type="entry name" value="Ig-like_fold"/>
</dbReference>
<dbReference type="InterPro" id="IPR011625">
    <property type="entry name" value="A2M_N_BRD"/>
</dbReference>
<evidence type="ECO:0000259" key="13">
    <source>
        <dbReference type="SMART" id="SM01361"/>
    </source>
</evidence>
<dbReference type="Pfam" id="PF07677">
    <property type="entry name" value="A2M_recep"/>
    <property type="match status" value="1"/>
</dbReference>
<keyword evidence="3" id="KW-0964">Secreted</keyword>
<dbReference type="Gene3D" id="1.50.10.20">
    <property type="match status" value="1"/>
</dbReference>
<dbReference type="OrthoDB" id="9998011at2759"/>
<evidence type="ECO:0000313" key="14">
    <source>
        <dbReference type="Proteomes" id="UP000695026"/>
    </source>
</evidence>
<dbReference type="InterPro" id="IPR040839">
    <property type="entry name" value="MG4"/>
</dbReference>
<feature type="domain" description="Alpha-macroglobulin receptor-binding" evidence="13">
    <location>
        <begin position="1365"/>
        <end position="1451"/>
    </location>
</feature>
<evidence type="ECO:0000256" key="9">
    <source>
        <dbReference type="ARBA" id="ARBA00023180"/>
    </source>
</evidence>
<reference evidence="15" key="1">
    <citation type="submission" date="2025-08" db="UniProtKB">
        <authorList>
            <consortium name="RefSeq"/>
        </authorList>
    </citation>
    <scope>IDENTIFICATION</scope>
    <source>
        <tissue evidence="15">Liver</tissue>
    </source>
</reference>
<dbReference type="Pfam" id="PF07703">
    <property type="entry name" value="A2M_BRD"/>
    <property type="match status" value="1"/>
</dbReference>
<dbReference type="FunFam" id="2.60.40.1930:FF:000001">
    <property type="entry name" value="CD109 isoform 3"/>
    <property type="match status" value="1"/>
</dbReference>